<evidence type="ECO:0000313" key="2">
    <source>
        <dbReference type="EMBL" id="KAF2648345.1"/>
    </source>
</evidence>
<dbReference type="AlphaFoldDB" id="A0A6A6SKD1"/>
<proteinExistence type="predicted"/>
<reference evidence="2" key="1">
    <citation type="journal article" date="2020" name="Stud. Mycol.">
        <title>101 Dothideomycetes genomes: a test case for predicting lifestyles and emergence of pathogens.</title>
        <authorList>
            <person name="Haridas S."/>
            <person name="Albert R."/>
            <person name="Binder M."/>
            <person name="Bloem J."/>
            <person name="Labutti K."/>
            <person name="Salamov A."/>
            <person name="Andreopoulos B."/>
            <person name="Baker S."/>
            <person name="Barry K."/>
            <person name="Bills G."/>
            <person name="Bluhm B."/>
            <person name="Cannon C."/>
            <person name="Castanera R."/>
            <person name="Culley D."/>
            <person name="Daum C."/>
            <person name="Ezra D."/>
            <person name="Gonzalez J."/>
            <person name="Henrissat B."/>
            <person name="Kuo A."/>
            <person name="Liang C."/>
            <person name="Lipzen A."/>
            <person name="Lutzoni F."/>
            <person name="Magnuson J."/>
            <person name="Mondo S."/>
            <person name="Nolan M."/>
            <person name="Ohm R."/>
            <person name="Pangilinan J."/>
            <person name="Park H.-J."/>
            <person name="Ramirez L."/>
            <person name="Alfaro M."/>
            <person name="Sun H."/>
            <person name="Tritt A."/>
            <person name="Yoshinaga Y."/>
            <person name="Zwiers L.-H."/>
            <person name="Turgeon B."/>
            <person name="Goodwin S."/>
            <person name="Spatafora J."/>
            <person name="Crous P."/>
            <person name="Grigoriev I."/>
        </authorList>
    </citation>
    <scope>NUCLEOTIDE SEQUENCE</scope>
    <source>
        <strain evidence="2">CBS 122681</strain>
    </source>
</reference>
<accession>A0A6A6SKD1</accession>
<dbReference type="InterPro" id="IPR010730">
    <property type="entry name" value="HET"/>
</dbReference>
<evidence type="ECO:0000313" key="3">
    <source>
        <dbReference type="Proteomes" id="UP000799324"/>
    </source>
</evidence>
<dbReference type="Proteomes" id="UP000799324">
    <property type="component" value="Unassembled WGS sequence"/>
</dbReference>
<protein>
    <submittedName>
        <fullName evidence="2">HET-domain-containing protein</fullName>
    </submittedName>
</protein>
<dbReference type="OrthoDB" id="5428863at2759"/>
<gene>
    <name evidence="2" type="ORF">K491DRAFT_708755</name>
</gene>
<dbReference type="PANTHER" id="PTHR33112:SF1">
    <property type="entry name" value="HETEROKARYON INCOMPATIBILITY DOMAIN-CONTAINING PROTEIN"/>
    <property type="match status" value="1"/>
</dbReference>
<evidence type="ECO:0000259" key="1">
    <source>
        <dbReference type="Pfam" id="PF06985"/>
    </source>
</evidence>
<dbReference type="PANTHER" id="PTHR33112">
    <property type="entry name" value="DOMAIN PROTEIN, PUTATIVE-RELATED"/>
    <property type="match status" value="1"/>
</dbReference>
<dbReference type="Pfam" id="PF06985">
    <property type="entry name" value="HET"/>
    <property type="match status" value="1"/>
</dbReference>
<keyword evidence="3" id="KW-1185">Reference proteome</keyword>
<feature type="domain" description="Heterokaryon incompatibility" evidence="1">
    <location>
        <begin position="69"/>
        <end position="196"/>
    </location>
</feature>
<name>A0A6A6SKD1_9PLEO</name>
<organism evidence="2 3">
    <name type="scientific">Lophiostoma macrostomum CBS 122681</name>
    <dbReference type="NCBI Taxonomy" id="1314788"/>
    <lineage>
        <taxon>Eukaryota</taxon>
        <taxon>Fungi</taxon>
        <taxon>Dikarya</taxon>
        <taxon>Ascomycota</taxon>
        <taxon>Pezizomycotina</taxon>
        <taxon>Dothideomycetes</taxon>
        <taxon>Pleosporomycetidae</taxon>
        <taxon>Pleosporales</taxon>
        <taxon>Lophiostomataceae</taxon>
        <taxon>Lophiostoma</taxon>
    </lineage>
</organism>
<dbReference type="EMBL" id="MU004543">
    <property type="protein sequence ID" value="KAF2648345.1"/>
    <property type="molecule type" value="Genomic_DNA"/>
</dbReference>
<sequence length="213" mass="24533">MGDWLMSPENLSRELGLYRMGLALTWLAYCKENHVRLCVRTTFFELREFHVFDCQTHEVVPAPERCDCVALSYIWGKEATSPQQRLEKVVQDAVAVTQALGFNYLWVDRICINQTDIEDNRHQIRQMDLIYSNSALTIIAAVGSGPDYGLPGINGTPRKQQRTVMFRNQSYLSTLPAGSYSIQQSKWNTRGWTYQECVLAPRRLVFTKDQVLF</sequence>